<keyword evidence="1" id="KW-0812">Transmembrane</keyword>
<feature type="transmembrane region" description="Helical" evidence="1">
    <location>
        <begin position="114"/>
        <end position="132"/>
    </location>
</feature>
<accession>A0A7W3JQ10</accession>
<gene>
    <name evidence="2" type="ORF">FHX48_001952</name>
</gene>
<feature type="transmembrane region" description="Helical" evidence="1">
    <location>
        <begin position="83"/>
        <end position="102"/>
    </location>
</feature>
<dbReference type="AlphaFoldDB" id="A0A7W3JQ10"/>
<comment type="caution">
    <text evidence="2">The sequence shown here is derived from an EMBL/GenBank/DDBJ whole genome shotgun (WGS) entry which is preliminary data.</text>
</comment>
<organism evidence="2 3">
    <name type="scientific">Microbacterium halimionae</name>
    <dbReference type="NCBI Taxonomy" id="1526413"/>
    <lineage>
        <taxon>Bacteria</taxon>
        <taxon>Bacillati</taxon>
        <taxon>Actinomycetota</taxon>
        <taxon>Actinomycetes</taxon>
        <taxon>Micrococcales</taxon>
        <taxon>Microbacteriaceae</taxon>
        <taxon>Microbacterium</taxon>
    </lineage>
</organism>
<evidence type="ECO:0000313" key="3">
    <source>
        <dbReference type="Proteomes" id="UP000526083"/>
    </source>
</evidence>
<reference evidence="2 3" key="1">
    <citation type="submission" date="2020-07" db="EMBL/GenBank/DDBJ databases">
        <title>Sequencing the genomes of 1000 actinobacteria strains.</title>
        <authorList>
            <person name="Klenk H.-P."/>
        </authorList>
    </citation>
    <scope>NUCLEOTIDE SEQUENCE [LARGE SCALE GENOMIC DNA]</scope>
    <source>
        <strain evidence="2 3">DSM 27576</strain>
    </source>
</reference>
<evidence type="ECO:0000256" key="1">
    <source>
        <dbReference type="SAM" id="Phobius"/>
    </source>
</evidence>
<sequence>MAEYTALAGVAWLMSTVFYALNFFTDTDLAIALGDALMVLAPGLIWVALRIVNVRAWSGLLLAVTLPLTVYVLGLLIPLPPAAAVKLLAMAGFSIAVFFEARQTPLSALPGTRMIAFTAVTFAMLLGLRLVIEVFRGADGADLFATRRLTIAGIVVFIFVTIGVVRLLRALSPTSTQPGISDGSPEGSSAVVFSIENFTVVRVGRGSSYARTIQDALFDAVEDYLVGSAQASSHDDGRVIAIVPPGSGLDCETSVRPEFALKVERLEATTAIYSEPLILTVECHDLSTPADVTAFVRDATATRFRPGR</sequence>
<dbReference type="RefSeq" id="WP_167046211.1">
    <property type="nucleotide sequence ID" value="NZ_JAAOZB010000001.1"/>
</dbReference>
<dbReference type="Proteomes" id="UP000526083">
    <property type="component" value="Unassembled WGS sequence"/>
</dbReference>
<proteinExistence type="predicted"/>
<feature type="transmembrane region" description="Helical" evidence="1">
    <location>
        <begin position="56"/>
        <end position="77"/>
    </location>
</feature>
<keyword evidence="3" id="KW-1185">Reference proteome</keyword>
<feature type="transmembrane region" description="Helical" evidence="1">
    <location>
        <begin position="144"/>
        <end position="168"/>
    </location>
</feature>
<protein>
    <submittedName>
        <fullName evidence="2">Uncharacterized protein</fullName>
    </submittedName>
</protein>
<keyword evidence="1" id="KW-1133">Transmembrane helix</keyword>
<feature type="transmembrane region" description="Helical" evidence="1">
    <location>
        <begin position="30"/>
        <end position="49"/>
    </location>
</feature>
<evidence type="ECO:0000313" key="2">
    <source>
        <dbReference type="EMBL" id="MBA8816859.1"/>
    </source>
</evidence>
<name>A0A7W3JQ10_9MICO</name>
<keyword evidence="1" id="KW-0472">Membrane</keyword>
<dbReference type="EMBL" id="JACGWY010000003">
    <property type="protein sequence ID" value="MBA8816859.1"/>
    <property type="molecule type" value="Genomic_DNA"/>
</dbReference>